<feature type="transmembrane region" description="Helical" evidence="1">
    <location>
        <begin position="7"/>
        <end position="25"/>
    </location>
</feature>
<evidence type="ECO:0000313" key="2">
    <source>
        <dbReference type="EMBL" id="ASN83281.1"/>
    </source>
</evidence>
<protein>
    <submittedName>
        <fullName evidence="2">Uncharacterized protein</fullName>
    </submittedName>
</protein>
<accession>A0A221T333</accession>
<keyword evidence="2" id="KW-0614">Plasmid</keyword>
<keyword evidence="3" id="KW-1185">Reference proteome</keyword>
<proteinExistence type="predicted"/>
<evidence type="ECO:0000256" key="1">
    <source>
        <dbReference type="SAM" id="Phobius"/>
    </source>
</evidence>
<keyword evidence="1" id="KW-0472">Membrane</keyword>
<dbReference type="RefSeq" id="WP_027462724.1">
    <property type="nucleotide sequence ID" value="NZ_CP021084.1"/>
</dbReference>
<evidence type="ECO:0000313" key="3">
    <source>
        <dbReference type="Proteomes" id="UP000259030"/>
    </source>
</evidence>
<keyword evidence="1" id="KW-1133">Transmembrane helix</keyword>
<geneLocation type="plasmid" evidence="3">
    <name>pdfi3</name>
</geneLocation>
<gene>
    <name evidence="2" type="ORF">DFI_18965</name>
</gene>
<reference evidence="2 3" key="1">
    <citation type="submission" date="2017-05" db="EMBL/GenBank/DDBJ databases">
        <title>The complete genome sequence of Deinococcus ficus isolated from the rhizosphere of the Ficus religiosa L. in Taiwan.</title>
        <authorList>
            <person name="Wu K.-M."/>
            <person name="Liao T.-L."/>
            <person name="Liu Y.-M."/>
            <person name="Young C.-C."/>
            <person name="Tsai S.-F."/>
        </authorList>
    </citation>
    <scope>NUCLEOTIDE SEQUENCE [LARGE SCALE GENOMIC DNA]</scope>
    <source>
        <strain evidence="2 3">CC-FR2-10</strain>
        <plasmid evidence="3">pdfi3</plasmid>
    </source>
</reference>
<sequence>MKHPITYAAVFGKVMLTLLGFIFFLEMWTSGSVLAAVLMATGIVLVCIQNDKEEASEAHVAEHTSPTIACPICQGTGQVRANVRFVSKGVLVDLVPTILPCPCCEGHTVTTQLRYDTFTAQA</sequence>
<dbReference type="Proteomes" id="UP000259030">
    <property type="component" value="Plasmid pDFI3"/>
</dbReference>
<name>A0A221T333_9DEIO</name>
<dbReference type="KEGG" id="dfc:DFI_18965"/>
<dbReference type="AlphaFoldDB" id="A0A221T333"/>
<organism evidence="2 3">
    <name type="scientific">Deinococcus ficus</name>
    <dbReference type="NCBI Taxonomy" id="317577"/>
    <lineage>
        <taxon>Bacteria</taxon>
        <taxon>Thermotogati</taxon>
        <taxon>Deinococcota</taxon>
        <taxon>Deinococci</taxon>
        <taxon>Deinococcales</taxon>
        <taxon>Deinococcaceae</taxon>
        <taxon>Deinococcus</taxon>
    </lineage>
</organism>
<keyword evidence="1" id="KW-0812">Transmembrane</keyword>
<dbReference type="EMBL" id="CP021084">
    <property type="protein sequence ID" value="ASN83281.1"/>
    <property type="molecule type" value="Genomic_DNA"/>
</dbReference>